<accession>A0ABV0TU79</accession>
<organism evidence="1 2">
    <name type="scientific">Ilyodon furcidens</name>
    <name type="common">goldbreast splitfin</name>
    <dbReference type="NCBI Taxonomy" id="33524"/>
    <lineage>
        <taxon>Eukaryota</taxon>
        <taxon>Metazoa</taxon>
        <taxon>Chordata</taxon>
        <taxon>Craniata</taxon>
        <taxon>Vertebrata</taxon>
        <taxon>Euteleostomi</taxon>
        <taxon>Actinopterygii</taxon>
        <taxon>Neopterygii</taxon>
        <taxon>Teleostei</taxon>
        <taxon>Neoteleostei</taxon>
        <taxon>Acanthomorphata</taxon>
        <taxon>Ovalentaria</taxon>
        <taxon>Atherinomorphae</taxon>
        <taxon>Cyprinodontiformes</taxon>
        <taxon>Goodeidae</taxon>
        <taxon>Ilyodon</taxon>
    </lineage>
</organism>
<dbReference type="EMBL" id="JAHRIQ010047402">
    <property type="protein sequence ID" value="MEQ2236475.1"/>
    <property type="molecule type" value="Genomic_DNA"/>
</dbReference>
<name>A0ABV0TU79_9TELE</name>
<sequence length="105" mass="12161">MQLCLTRLSHVWFIRVNLSLHQVYKKVYSLLTHHIKSYRFFSGNYTSDRKKIDLILLSHGGAVYGGRQGCQSIAGQRRHTQDKQPQTHSFTPKGNLEKLINLTCF</sequence>
<evidence type="ECO:0000313" key="1">
    <source>
        <dbReference type="EMBL" id="MEQ2236475.1"/>
    </source>
</evidence>
<dbReference type="Proteomes" id="UP001482620">
    <property type="component" value="Unassembled WGS sequence"/>
</dbReference>
<comment type="caution">
    <text evidence="1">The sequence shown here is derived from an EMBL/GenBank/DDBJ whole genome shotgun (WGS) entry which is preliminary data.</text>
</comment>
<gene>
    <name evidence="1" type="ORF">ILYODFUR_013184</name>
</gene>
<protein>
    <submittedName>
        <fullName evidence="1">Uncharacterized protein</fullName>
    </submittedName>
</protein>
<keyword evidence="2" id="KW-1185">Reference proteome</keyword>
<proteinExistence type="predicted"/>
<reference evidence="1 2" key="1">
    <citation type="submission" date="2021-06" db="EMBL/GenBank/DDBJ databases">
        <authorList>
            <person name="Palmer J.M."/>
        </authorList>
    </citation>
    <scope>NUCLEOTIDE SEQUENCE [LARGE SCALE GENOMIC DNA]</scope>
    <source>
        <strain evidence="2">if_2019</strain>
        <tissue evidence="1">Muscle</tissue>
    </source>
</reference>
<evidence type="ECO:0000313" key="2">
    <source>
        <dbReference type="Proteomes" id="UP001482620"/>
    </source>
</evidence>